<accession>A0ABU8CXS9</accession>
<protein>
    <submittedName>
        <fullName evidence="1">Uncharacterized protein</fullName>
    </submittedName>
</protein>
<comment type="caution">
    <text evidence="1">The sequence shown here is derived from an EMBL/GenBank/DDBJ whole genome shotgun (WGS) entry which is preliminary data.</text>
</comment>
<dbReference type="Proteomes" id="UP001387215">
    <property type="component" value="Unassembled WGS sequence"/>
</dbReference>
<dbReference type="RefSeq" id="WP_336130650.1">
    <property type="nucleotide sequence ID" value="NZ_JBANDL010000002.1"/>
</dbReference>
<reference evidence="1 2" key="1">
    <citation type="submission" date="2024-02" db="EMBL/GenBank/DDBJ databases">
        <title>Lysobacter Genome Sequencing and Mining.</title>
        <authorList>
            <person name="Bierman J."/>
            <person name="Walker M.C."/>
        </authorList>
    </citation>
    <scope>NUCLEOTIDE SEQUENCE [LARGE SCALE GENOMIC DNA]</scope>
    <source>
        <strain evidence="1 2">PB6250</strain>
    </source>
</reference>
<sequence>MDARSAVIARIPARVHILLARAANTAVVLRRGPSKRVCVLGWNRDDDRVAVGQWLKGRIYERRCDLSPDGRHLLYFASNQGRRPSSWSAVSRAPYLKTLDFFPKGDTYQGGGLFLDRGEYWLNGSHCVERTDSGLRRRSEPPSPERYGSDCTGVYYLRLQRDGWALKHADPSSGSTLTTFEKPAGGHWLLRKIAYAGLVERPGRGHCHDRHALYDRRSERLIDLPDWEWAEFDRGELLWVEHGGLFRGAIAADGTLSRQQVYDFNPLPWQNLEAPY</sequence>
<gene>
    <name evidence="1" type="ORF">V2J18_01130</name>
</gene>
<name>A0ABU8CXS9_9GAMM</name>
<proteinExistence type="predicted"/>
<dbReference type="EMBL" id="JBANDL010000002">
    <property type="protein sequence ID" value="MEI2453274.1"/>
    <property type="molecule type" value="Genomic_DNA"/>
</dbReference>
<keyword evidence="2" id="KW-1185">Reference proteome</keyword>
<evidence type="ECO:0000313" key="1">
    <source>
        <dbReference type="EMBL" id="MEI2453274.1"/>
    </source>
</evidence>
<evidence type="ECO:0000313" key="2">
    <source>
        <dbReference type="Proteomes" id="UP001387215"/>
    </source>
</evidence>
<organism evidence="1 2">
    <name type="scientific">Lysobacter firmicutimachus</name>
    <dbReference type="NCBI Taxonomy" id="1792846"/>
    <lineage>
        <taxon>Bacteria</taxon>
        <taxon>Pseudomonadati</taxon>
        <taxon>Pseudomonadota</taxon>
        <taxon>Gammaproteobacteria</taxon>
        <taxon>Lysobacterales</taxon>
        <taxon>Lysobacteraceae</taxon>
        <taxon>Lysobacter</taxon>
    </lineage>
</organism>